<sequence>MRHLLLIIAALGLARPALAADLAHGEVLYNARCGACHSPDADRVGPHHRGVVGRVAGTVEGFAYSPALKAAGLTWTPDLLDRWLTKPAALVPGTRMVFRVADPADRADIIAYLESLK</sequence>
<dbReference type="PROSITE" id="PS51007">
    <property type="entry name" value="CYTC"/>
    <property type="match status" value="1"/>
</dbReference>
<dbReference type="SUPFAM" id="SSF46626">
    <property type="entry name" value="Cytochrome c"/>
    <property type="match status" value="1"/>
</dbReference>
<feature type="signal peptide" evidence="7">
    <location>
        <begin position="1"/>
        <end position="19"/>
    </location>
</feature>
<feature type="domain" description="Cytochrome c" evidence="8">
    <location>
        <begin position="20"/>
        <end position="117"/>
    </location>
</feature>
<evidence type="ECO:0000256" key="2">
    <source>
        <dbReference type="ARBA" id="ARBA00022617"/>
    </source>
</evidence>
<dbReference type="Pfam" id="PF00034">
    <property type="entry name" value="Cytochrom_C"/>
    <property type="match status" value="1"/>
</dbReference>
<dbReference type="PANTHER" id="PTHR11961">
    <property type="entry name" value="CYTOCHROME C"/>
    <property type="match status" value="1"/>
</dbReference>
<dbReference type="InterPro" id="IPR002327">
    <property type="entry name" value="Cyt_c_1A/1B"/>
</dbReference>
<dbReference type="AlphaFoldDB" id="A0A418WET6"/>
<organism evidence="9 10">
    <name type="scientific">Oleomonas cavernae</name>
    <dbReference type="NCBI Taxonomy" id="2320859"/>
    <lineage>
        <taxon>Bacteria</taxon>
        <taxon>Pseudomonadati</taxon>
        <taxon>Pseudomonadota</taxon>
        <taxon>Alphaproteobacteria</taxon>
        <taxon>Acetobacterales</taxon>
        <taxon>Acetobacteraceae</taxon>
        <taxon>Oleomonas</taxon>
    </lineage>
</organism>
<evidence type="ECO:0000259" key="8">
    <source>
        <dbReference type="PROSITE" id="PS51007"/>
    </source>
</evidence>
<feature type="chain" id="PRO_5019018746" evidence="7">
    <location>
        <begin position="20"/>
        <end position="117"/>
    </location>
</feature>
<evidence type="ECO:0000313" key="9">
    <source>
        <dbReference type="EMBL" id="RJF88517.1"/>
    </source>
</evidence>
<dbReference type="OrthoDB" id="9805828at2"/>
<comment type="caution">
    <text evidence="9">The sequence shown here is derived from an EMBL/GenBank/DDBJ whole genome shotgun (WGS) entry which is preliminary data.</text>
</comment>
<protein>
    <submittedName>
        <fullName evidence="9">Cytochrome C</fullName>
    </submittedName>
</protein>
<keyword evidence="4" id="KW-0249">Electron transport</keyword>
<evidence type="ECO:0000313" key="10">
    <source>
        <dbReference type="Proteomes" id="UP000284605"/>
    </source>
</evidence>
<evidence type="ECO:0000256" key="5">
    <source>
        <dbReference type="ARBA" id="ARBA00023004"/>
    </source>
</evidence>
<evidence type="ECO:0000256" key="6">
    <source>
        <dbReference type="PROSITE-ProRule" id="PRU00433"/>
    </source>
</evidence>
<proteinExistence type="predicted"/>
<accession>A0A418WET6</accession>
<dbReference type="GO" id="GO:0020037">
    <property type="term" value="F:heme binding"/>
    <property type="evidence" value="ECO:0007669"/>
    <property type="project" value="InterPro"/>
</dbReference>
<evidence type="ECO:0000256" key="7">
    <source>
        <dbReference type="SAM" id="SignalP"/>
    </source>
</evidence>
<dbReference type="PRINTS" id="PR00604">
    <property type="entry name" value="CYTCHRMECIAB"/>
</dbReference>
<dbReference type="Proteomes" id="UP000284605">
    <property type="component" value="Unassembled WGS sequence"/>
</dbReference>
<name>A0A418WET6_9PROT</name>
<dbReference type="InterPro" id="IPR009056">
    <property type="entry name" value="Cyt_c-like_dom"/>
</dbReference>
<evidence type="ECO:0000256" key="3">
    <source>
        <dbReference type="ARBA" id="ARBA00022723"/>
    </source>
</evidence>
<dbReference type="GO" id="GO:0046872">
    <property type="term" value="F:metal ion binding"/>
    <property type="evidence" value="ECO:0007669"/>
    <property type="project" value="UniProtKB-KW"/>
</dbReference>
<keyword evidence="7" id="KW-0732">Signal</keyword>
<keyword evidence="3 6" id="KW-0479">Metal-binding</keyword>
<dbReference type="GO" id="GO:0009055">
    <property type="term" value="F:electron transfer activity"/>
    <property type="evidence" value="ECO:0007669"/>
    <property type="project" value="InterPro"/>
</dbReference>
<dbReference type="Gene3D" id="1.10.760.10">
    <property type="entry name" value="Cytochrome c-like domain"/>
    <property type="match status" value="1"/>
</dbReference>
<keyword evidence="1" id="KW-0813">Transport</keyword>
<keyword evidence="2 6" id="KW-0349">Heme</keyword>
<dbReference type="InterPro" id="IPR036909">
    <property type="entry name" value="Cyt_c-like_dom_sf"/>
</dbReference>
<keyword evidence="10" id="KW-1185">Reference proteome</keyword>
<evidence type="ECO:0000256" key="4">
    <source>
        <dbReference type="ARBA" id="ARBA00022982"/>
    </source>
</evidence>
<keyword evidence="5 6" id="KW-0408">Iron</keyword>
<dbReference type="EMBL" id="QYUK01000011">
    <property type="protein sequence ID" value="RJF88517.1"/>
    <property type="molecule type" value="Genomic_DNA"/>
</dbReference>
<gene>
    <name evidence="9" type="ORF">D3874_17140</name>
</gene>
<evidence type="ECO:0000256" key="1">
    <source>
        <dbReference type="ARBA" id="ARBA00022448"/>
    </source>
</evidence>
<reference evidence="9 10" key="1">
    <citation type="submission" date="2018-09" db="EMBL/GenBank/DDBJ databases">
        <authorList>
            <person name="Zhu H."/>
        </authorList>
    </citation>
    <scope>NUCLEOTIDE SEQUENCE [LARGE SCALE GENOMIC DNA]</scope>
    <source>
        <strain evidence="9 10">K1W22B-8</strain>
    </source>
</reference>